<dbReference type="Gene3D" id="3.40.50.2000">
    <property type="entry name" value="Glycogen Phosphorylase B"/>
    <property type="match status" value="2"/>
</dbReference>
<dbReference type="PANTHER" id="PTHR12526:SF637">
    <property type="entry name" value="GLYCOSYLTRANSFERASE EPSF-RELATED"/>
    <property type="match status" value="1"/>
</dbReference>
<dbReference type="RefSeq" id="WP_184192890.1">
    <property type="nucleotide sequence ID" value="NZ_JACHGW010000001.1"/>
</dbReference>
<evidence type="ECO:0000313" key="3">
    <source>
        <dbReference type="EMBL" id="MBB6049279.1"/>
    </source>
</evidence>
<dbReference type="InterPro" id="IPR001296">
    <property type="entry name" value="Glyco_trans_1"/>
</dbReference>
<dbReference type="SUPFAM" id="SSF53756">
    <property type="entry name" value="UDP-Glycosyltransferase/glycogen phosphorylase"/>
    <property type="match status" value="1"/>
</dbReference>
<dbReference type="Pfam" id="PF00534">
    <property type="entry name" value="Glycos_transf_1"/>
    <property type="match status" value="1"/>
</dbReference>
<comment type="caution">
    <text evidence="3">The sequence shown here is derived from an EMBL/GenBank/DDBJ whole genome shotgun (WGS) entry which is preliminary data.</text>
</comment>
<protein>
    <submittedName>
        <fullName evidence="3">Glycosyltransferase involved in cell wall biosynthesis</fullName>
    </submittedName>
</protein>
<sequence>MKIAIASSGLGHIKRGIETWAEDLAKALFKRQCDVTLFQGGSTSDALPSYVRCLNTPSRFSQKISKEVSTLRKRGGWRYGFGSDYQAEQTHFALKLLSQVRHDYDLVHVQDPWLALLMQKFHQLGLSRPKVILGHGTEESVSTLRRYTYLQHLAPCYLEDWEAQRPKSQMAFAIPNFVNTELFKPGDKEVARRIWGLPQDCLVVLSIAAIKSTHKRVDYLIREFHAFSKTYSQPCVLVVAGAHEAESDALIKLGKELLGDRISFLQNVPREKIPSLYQSADIFAHGALHEMLPIAFLEAIATGLPITCNNTPTLSWIVGDSGKLADLSQEGSLSKQLALLADESIRKKLSSKAQSQAFNIFSEDVVTPQYINIYNKIVAAK</sequence>
<feature type="domain" description="Glycosyl transferase family 1" evidence="1">
    <location>
        <begin position="188"/>
        <end position="354"/>
    </location>
</feature>
<dbReference type="Proteomes" id="UP000520814">
    <property type="component" value="Unassembled WGS sequence"/>
</dbReference>
<accession>A0A7W9W4C0</accession>
<evidence type="ECO:0000259" key="2">
    <source>
        <dbReference type="Pfam" id="PF13439"/>
    </source>
</evidence>
<evidence type="ECO:0000313" key="4">
    <source>
        <dbReference type="Proteomes" id="UP000520814"/>
    </source>
</evidence>
<dbReference type="EMBL" id="JACHGW010000001">
    <property type="protein sequence ID" value="MBB6049279.1"/>
    <property type="molecule type" value="Genomic_DNA"/>
</dbReference>
<keyword evidence="4" id="KW-1185">Reference proteome</keyword>
<evidence type="ECO:0000259" key="1">
    <source>
        <dbReference type="Pfam" id="PF00534"/>
    </source>
</evidence>
<feature type="domain" description="Glycosyltransferase subfamily 4-like N-terminal" evidence="2">
    <location>
        <begin position="16"/>
        <end position="162"/>
    </location>
</feature>
<gene>
    <name evidence="3" type="ORF">HNQ39_001041</name>
</gene>
<reference evidence="3 4" key="1">
    <citation type="submission" date="2020-08" db="EMBL/GenBank/DDBJ databases">
        <title>Genomic Encyclopedia of Type Strains, Phase IV (KMG-IV): sequencing the most valuable type-strain genomes for metagenomic binning, comparative biology and taxonomic classification.</title>
        <authorList>
            <person name="Goeker M."/>
        </authorList>
    </citation>
    <scope>NUCLEOTIDE SEQUENCE [LARGE SCALE GENOMIC DNA]</scope>
    <source>
        <strain evidence="3 4">DSM 23562</strain>
    </source>
</reference>
<organism evidence="3 4">
    <name type="scientific">Armatimonas rosea</name>
    <dbReference type="NCBI Taxonomy" id="685828"/>
    <lineage>
        <taxon>Bacteria</taxon>
        <taxon>Bacillati</taxon>
        <taxon>Armatimonadota</taxon>
        <taxon>Armatimonadia</taxon>
        <taxon>Armatimonadales</taxon>
        <taxon>Armatimonadaceae</taxon>
        <taxon>Armatimonas</taxon>
    </lineage>
</organism>
<name>A0A7W9W4C0_ARMRO</name>
<dbReference type="CDD" id="cd03801">
    <property type="entry name" value="GT4_PimA-like"/>
    <property type="match status" value="1"/>
</dbReference>
<dbReference type="InterPro" id="IPR028098">
    <property type="entry name" value="Glyco_trans_4-like_N"/>
</dbReference>
<proteinExistence type="predicted"/>
<dbReference type="Pfam" id="PF13439">
    <property type="entry name" value="Glyco_transf_4"/>
    <property type="match status" value="1"/>
</dbReference>
<keyword evidence="3" id="KW-0808">Transferase</keyword>
<dbReference type="AlphaFoldDB" id="A0A7W9W4C0"/>
<dbReference type="PANTHER" id="PTHR12526">
    <property type="entry name" value="GLYCOSYLTRANSFERASE"/>
    <property type="match status" value="1"/>
</dbReference>
<dbReference type="GO" id="GO:0016757">
    <property type="term" value="F:glycosyltransferase activity"/>
    <property type="evidence" value="ECO:0007669"/>
    <property type="project" value="InterPro"/>
</dbReference>